<dbReference type="Gene3D" id="3.90.76.10">
    <property type="entry name" value="Dipeptide-binding Protein, Domain 1"/>
    <property type="match status" value="1"/>
</dbReference>
<keyword evidence="4" id="KW-1185">Reference proteome</keyword>
<reference evidence="3 4" key="1">
    <citation type="submission" date="2014-08" db="EMBL/GenBank/DDBJ databases">
        <title>Complete genome sequence of Corynebacterium frankenforstense ST18(T) (=DSM 45800(T)), isolated from raw cow milk.</title>
        <authorList>
            <person name="Ruckert C."/>
            <person name="Albersmeier A."/>
            <person name="Winkler A."/>
            <person name="Lipski A."/>
            <person name="Kalinowski J."/>
        </authorList>
    </citation>
    <scope>NUCLEOTIDE SEQUENCE [LARGE SCALE GENOMIC DNA]</scope>
    <source>
        <strain evidence="3 4">ST18</strain>
    </source>
</reference>
<dbReference type="CDD" id="cd08501">
    <property type="entry name" value="PBP2_Lpqw"/>
    <property type="match status" value="1"/>
</dbReference>
<dbReference type="STRING" id="1437875.CFRA_04355"/>
<dbReference type="GO" id="GO:0015833">
    <property type="term" value="P:peptide transport"/>
    <property type="evidence" value="ECO:0007669"/>
    <property type="project" value="TreeGrafter"/>
</dbReference>
<proteinExistence type="predicted"/>
<dbReference type="EMBL" id="CP009247">
    <property type="protein sequence ID" value="APT88624.1"/>
    <property type="molecule type" value="Genomic_DNA"/>
</dbReference>
<dbReference type="PANTHER" id="PTHR30290">
    <property type="entry name" value="PERIPLASMIC BINDING COMPONENT OF ABC TRANSPORTER"/>
    <property type="match status" value="1"/>
</dbReference>
<evidence type="ECO:0000313" key="3">
    <source>
        <dbReference type="EMBL" id="APT88624.1"/>
    </source>
</evidence>
<dbReference type="AlphaFoldDB" id="A0A1L7CRY9"/>
<dbReference type="PANTHER" id="PTHR30290:SF65">
    <property type="entry name" value="MONOACYL PHOSPHATIDYLINOSITOL TETRAMANNOSIDE-BINDING PROTEIN LPQW-RELATED"/>
    <property type="match status" value="1"/>
</dbReference>
<feature type="compositionally biased region" description="Basic and acidic residues" evidence="1">
    <location>
        <begin position="342"/>
        <end position="352"/>
    </location>
</feature>
<dbReference type="Gene3D" id="3.10.105.10">
    <property type="entry name" value="Dipeptide-binding Protein, Domain 3"/>
    <property type="match status" value="1"/>
</dbReference>
<gene>
    <name evidence="3" type="ORF">CFRA_04355</name>
</gene>
<dbReference type="InterPro" id="IPR039424">
    <property type="entry name" value="SBP_5"/>
</dbReference>
<dbReference type="Proteomes" id="UP000185434">
    <property type="component" value="Chromosome"/>
</dbReference>
<feature type="region of interest" description="Disordered" evidence="1">
    <location>
        <begin position="15"/>
        <end position="46"/>
    </location>
</feature>
<protein>
    <recommendedName>
        <fullName evidence="2">Solute-binding protein family 5 domain-containing protein</fullName>
    </recommendedName>
</protein>
<dbReference type="GO" id="GO:1904680">
    <property type="term" value="F:peptide transmembrane transporter activity"/>
    <property type="evidence" value="ECO:0007669"/>
    <property type="project" value="TreeGrafter"/>
</dbReference>
<evidence type="ECO:0000313" key="4">
    <source>
        <dbReference type="Proteomes" id="UP000185434"/>
    </source>
</evidence>
<dbReference type="SUPFAM" id="SSF53850">
    <property type="entry name" value="Periplasmic binding protein-like II"/>
    <property type="match status" value="1"/>
</dbReference>
<organism evidence="3 4">
    <name type="scientific">Corynebacterium frankenforstense DSM 45800</name>
    <dbReference type="NCBI Taxonomy" id="1437875"/>
    <lineage>
        <taxon>Bacteria</taxon>
        <taxon>Bacillati</taxon>
        <taxon>Actinomycetota</taxon>
        <taxon>Actinomycetes</taxon>
        <taxon>Mycobacteriales</taxon>
        <taxon>Corynebacteriaceae</taxon>
        <taxon>Corynebacterium</taxon>
    </lineage>
</organism>
<feature type="compositionally biased region" description="Basic and acidic residues" evidence="1">
    <location>
        <begin position="35"/>
        <end position="46"/>
    </location>
</feature>
<dbReference type="InterPro" id="IPR000914">
    <property type="entry name" value="SBP_5_dom"/>
</dbReference>
<evidence type="ECO:0000256" key="1">
    <source>
        <dbReference type="SAM" id="MobiDB-lite"/>
    </source>
</evidence>
<evidence type="ECO:0000259" key="2">
    <source>
        <dbReference type="Pfam" id="PF00496"/>
    </source>
</evidence>
<dbReference type="Gene3D" id="3.40.190.10">
    <property type="entry name" value="Periplasmic binding protein-like II"/>
    <property type="match status" value="1"/>
</dbReference>
<sequence length="528" mass="55642">MGVLATTMLLASCAASPGPAPIVEDEETTTSTTQKADEKKSPEDARTRVTVGIDPLRGGVNPHLLADTSAIVDAIAGLVLPSAFDDGELNTDLLLSAEEITPAAGAAQTVRYVIAPAAQWSDGTPVSGGDFEYLWRGITATPGVLGRGAYDTVSAVRVTGGGRTVDVDFSRPNAHWKELFSDLLPAHLLRGRSFDKALAEGIPASAGRYLMRDLDQARGTVELQRNDRFWGEDPAAIDLVTFRPVSGTAEASDQLRTGQVAFMDLTPAETTTQALGLVAGTQTEKKATGRRLNLTMNTASPLLSEAAVRGELAAQIDTATVARLTAGRSVDVRVPENPTGPREPERLREAATAERPVRIGADPADRQASAAARVIVDLLRAKGVHAEVTATDMATLTTDRLPEGTVDAVIAWGVESPGTATAAGYYGCGRDPEGPRGSNLSGYCTSYTQEMLDEALAGGVGGEELRARLRSLEELEHLSVGLLDETRLQVLGHGITGPAAELADWPAGIPTVPGWRIDETEPTTERLN</sequence>
<name>A0A1L7CRY9_9CORY</name>
<dbReference type="Pfam" id="PF00496">
    <property type="entry name" value="SBP_bac_5"/>
    <property type="match status" value="1"/>
</dbReference>
<accession>A0A1L7CRY9</accession>
<feature type="region of interest" description="Disordered" evidence="1">
    <location>
        <begin position="332"/>
        <end position="352"/>
    </location>
</feature>
<dbReference type="KEGG" id="cfk:CFRA_04355"/>
<feature type="domain" description="Solute-binding protein family 5" evidence="2">
    <location>
        <begin position="108"/>
        <end position="417"/>
    </location>
</feature>